<gene>
    <name evidence="2" type="ORF">DP939_20360</name>
</gene>
<feature type="transmembrane region" description="Helical" evidence="1">
    <location>
        <begin position="29"/>
        <end position="52"/>
    </location>
</feature>
<evidence type="ECO:0000256" key="1">
    <source>
        <dbReference type="SAM" id="Phobius"/>
    </source>
</evidence>
<feature type="transmembrane region" description="Helical" evidence="1">
    <location>
        <begin position="97"/>
        <end position="120"/>
    </location>
</feature>
<keyword evidence="1" id="KW-0472">Membrane</keyword>
<reference evidence="2 3" key="1">
    <citation type="submission" date="2018-06" db="EMBL/GenBank/DDBJ databases">
        <title>Sphaerisporangium craniellae sp. nov., isolated from a marine sponge in the South China Sea.</title>
        <authorList>
            <person name="Li L."/>
        </authorList>
    </citation>
    <scope>NUCLEOTIDE SEQUENCE [LARGE SCALE GENOMIC DNA]</scope>
    <source>
        <strain evidence="2 3">LHW63015</strain>
    </source>
</reference>
<comment type="caution">
    <text evidence="2">The sequence shown here is derived from an EMBL/GenBank/DDBJ whole genome shotgun (WGS) entry which is preliminary data.</text>
</comment>
<keyword evidence="1" id="KW-0812">Transmembrane</keyword>
<feature type="transmembrane region" description="Helical" evidence="1">
    <location>
        <begin position="73"/>
        <end position="91"/>
    </location>
</feature>
<sequence>MYAVVALVVPAVYFATVLGQAPRVAYAVPMLTAIGVGIGANILGAIGSAILAPAQAGINDERDRSIDQYGKRAGYVVLATGAVAALALTLARFEYFWIANALYLAFVLDGLTTSLVKIVAYRRGF</sequence>
<dbReference type="Proteomes" id="UP000253303">
    <property type="component" value="Unassembled WGS sequence"/>
</dbReference>
<accession>A0A366LY04</accession>
<keyword evidence="3" id="KW-1185">Reference proteome</keyword>
<protein>
    <submittedName>
        <fullName evidence="2">Uncharacterized protein</fullName>
    </submittedName>
</protein>
<proteinExistence type="predicted"/>
<evidence type="ECO:0000313" key="2">
    <source>
        <dbReference type="EMBL" id="RBQ18239.1"/>
    </source>
</evidence>
<organism evidence="2 3">
    <name type="scientific">Spongiactinospora rosea</name>
    <dbReference type="NCBI Taxonomy" id="2248750"/>
    <lineage>
        <taxon>Bacteria</taxon>
        <taxon>Bacillati</taxon>
        <taxon>Actinomycetota</taxon>
        <taxon>Actinomycetes</taxon>
        <taxon>Streptosporangiales</taxon>
        <taxon>Streptosporangiaceae</taxon>
        <taxon>Spongiactinospora</taxon>
    </lineage>
</organism>
<dbReference type="EMBL" id="QMEY01000008">
    <property type="protein sequence ID" value="RBQ18239.1"/>
    <property type="molecule type" value="Genomic_DNA"/>
</dbReference>
<evidence type="ECO:0000313" key="3">
    <source>
        <dbReference type="Proteomes" id="UP000253303"/>
    </source>
</evidence>
<keyword evidence="1" id="KW-1133">Transmembrane helix</keyword>
<name>A0A366LY04_9ACTN</name>
<dbReference type="AlphaFoldDB" id="A0A366LY04"/>